<evidence type="ECO:0000259" key="3">
    <source>
        <dbReference type="PROSITE" id="PS50887"/>
    </source>
</evidence>
<dbReference type="CDD" id="cd01948">
    <property type="entry name" value="EAL"/>
    <property type="match status" value="1"/>
</dbReference>
<dbReference type="InterPro" id="IPR052155">
    <property type="entry name" value="Biofilm_reg_signaling"/>
</dbReference>
<dbReference type="SUPFAM" id="SSF55073">
    <property type="entry name" value="Nucleotide cyclase"/>
    <property type="match status" value="1"/>
</dbReference>
<sequence>MTMRSSSRSAERLTVHANLVSVGIALVVASIVLLVYQAVAFRSALYDDASLQASVIAENVSASLMFDDEASMTDVLRSLRRVPYVESVSVYRDDNRIFTRYARAGISAEHIDEGTLASTEHRTTLSLGDVYVRATIEHKGHKLGHVVLVATSDLVRRQLLQYACFLGVACLGALWVSTLVMRRMRRRVTEAERELEHLARTDPLTSLSNRRTFYETLEARLGAAKDPHRHLGLVLIDLDDFKTVNDTLGHGAGDELLQHVARVLTSAVRGRGIVSRMGGDEFAVTVECSWKRSAVEEVANEVGHALCQPAIIDGDEISVTASIGYASFPEAGHDSGSLVASADIALYEAKTRGKNMVVGFSRELMNAAHRRAYLEAELRKAVDGGALDLVYQPQFDCRNGSLVGAEALTRWTHRDEGVVSPAEFIPIAENSDLIVRLGRSVLQRACVAAATWCADHQNVSVRVAVNVSARQLRHPAFVDDVLAALAASGLAPGLLELELTESHLIANRETALDVMNRLRTAGVLLSIDDFGTGYSSLSYLHAFPVNTIKIDRSFIERLPEHGQPIVTAILSMAHSFGLDAVAEGVEDAKQLAWLMEAGCDVVQGYFTGTPMSIDRFRALLREHALAQQTGTSGIIANDEHPQSA</sequence>
<dbReference type="InterPro" id="IPR033417">
    <property type="entry name" value="CHASE8"/>
</dbReference>
<evidence type="ECO:0000313" key="5">
    <source>
        <dbReference type="Proteomes" id="UP000027451"/>
    </source>
</evidence>
<dbReference type="InterPro" id="IPR035919">
    <property type="entry name" value="EAL_sf"/>
</dbReference>
<dbReference type="EMBL" id="JFHD01000004">
    <property type="protein sequence ID" value="KDR32019.1"/>
    <property type="molecule type" value="Genomic_DNA"/>
</dbReference>
<dbReference type="PANTHER" id="PTHR44757:SF2">
    <property type="entry name" value="BIOFILM ARCHITECTURE MAINTENANCE PROTEIN MBAA"/>
    <property type="match status" value="1"/>
</dbReference>
<proteinExistence type="predicted"/>
<dbReference type="Pfam" id="PF17152">
    <property type="entry name" value="CHASE8"/>
    <property type="match status" value="1"/>
</dbReference>
<dbReference type="PANTHER" id="PTHR44757">
    <property type="entry name" value="DIGUANYLATE CYCLASE DGCP"/>
    <property type="match status" value="1"/>
</dbReference>
<dbReference type="PROSITE" id="PS50883">
    <property type="entry name" value="EAL"/>
    <property type="match status" value="1"/>
</dbReference>
<reference evidence="4 5" key="1">
    <citation type="submission" date="2014-03" db="EMBL/GenBank/DDBJ databases">
        <title>Draft Genome Sequences of Four Burkholderia Strains.</title>
        <authorList>
            <person name="Liu X.Y."/>
            <person name="Li C.X."/>
            <person name="Xu J.H."/>
        </authorList>
    </citation>
    <scope>NUCLEOTIDE SEQUENCE [LARGE SCALE GENOMIC DNA]</scope>
    <source>
        <strain evidence="4 5">OP-1</strain>
    </source>
</reference>
<dbReference type="Proteomes" id="UP000027451">
    <property type="component" value="Unassembled WGS sequence"/>
</dbReference>
<accession>A0A656QSV0</accession>
<evidence type="ECO:0000256" key="1">
    <source>
        <dbReference type="SAM" id="Phobius"/>
    </source>
</evidence>
<dbReference type="GO" id="GO:0003824">
    <property type="term" value="F:catalytic activity"/>
    <property type="evidence" value="ECO:0007669"/>
    <property type="project" value="UniProtKB-ARBA"/>
</dbReference>
<dbReference type="AlphaFoldDB" id="A0A656QSV0"/>
<dbReference type="PROSITE" id="PS50887">
    <property type="entry name" value="GGDEF"/>
    <property type="match status" value="1"/>
</dbReference>
<dbReference type="SMART" id="SM00267">
    <property type="entry name" value="GGDEF"/>
    <property type="match status" value="1"/>
</dbReference>
<feature type="domain" description="GGDEF" evidence="3">
    <location>
        <begin position="229"/>
        <end position="362"/>
    </location>
</feature>
<feature type="domain" description="EAL" evidence="2">
    <location>
        <begin position="371"/>
        <end position="624"/>
    </location>
</feature>
<keyword evidence="5" id="KW-1185">Reference proteome</keyword>
<dbReference type="NCBIfam" id="TIGR00254">
    <property type="entry name" value="GGDEF"/>
    <property type="match status" value="1"/>
</dbReference>
<gene>
    <name evidence="4" type="ORF">BG60_25605</name>
</gene>
<dbReference type="InterPro" id="IPR043128">
    <property type="entry name" value="Rev_trsase/Diguanyl_cyclase"/>
</dbReference>
<keyword evidence="1" id="KW-0472">Membrane</keyword>
<dbReference type="SMART" id="SM00052">
    <property type="entry name" value="EAL"/>
    <property type="match status" value="1"/>
</dbReference>
<protein>
    <submittedName>
        <fullName evidence="4">Diguanylate cyclase</fullName>
    </submittedName>
</protein>
<keyword evidence="1" id="KW-0812">Transmembrane</keyword>
<feature type="transmembrane region" description="Helical" evidence="1">
    <location>
        <begin position="159"/>
        <end position="180"/>
    </location>
</feature>
<dbReference type="CDD" id="cd01949">
    <property type="entry name" value="GGDEF"/>
    <property type="match status" value="1"/>
</dbReference>
<dbReference type="SUPFAM" id="SSF141868">
    <property type="entry name" value="EAL domain-like"/>
    <property type="match status" value="1"/>
</dbReference>
<dbReference type="Pfam" id="PF00563">
    <property type="entry name" value="EAL"/>
    <property type="match status" value="1"/>
</dbReference>
<keyword evidence="1" id="KW-1133">Transmembrane helix</keyword>
<dbReference type="Pfam" id="PF00990">
    <property type="entry name" value="GGDEF"/>
    <property type="match status" value="1"/>
</dbReference>
<dbReference type="InterPro" id="IPR001633">
    <property type="entry name" value="EAL_dom"/>
</dbReference>
<name>A0A656QSV0_9BURK</name>
<dbReference type="FunFam" id="3.30.70.270:FF:000001">
    <property type="entry name" value="Diguanylate cyclase domain protein"/>
    <property type="match status" value="1"/>
</dbReference>
<comment type="caution">
    <text evidence="4">The sequence shown here is derived from an EMBL/GenBank/DDBJ whole genome shotgun (WGS) entry which is preliminary data.</text>
</comment>
<dbReference type="OrthoDB" id="9813903at2"/>
<feature type="transmembrane region" description="Helical" evidence="1">
    <location>
        <begin position="20"/>
        <end position="39"/>
    </location>
</feature>
<organism evidence="4 5">
    <name type="scientific">Caballeronia zhejiangensis</name>
    <dbReference type="NCBI Taxonomy" id="871203"/>
    <lineage>
        <taxon>Bacteria</taxon>
        <taxon>Pseudomonadati</taxon>
        <taxon>Pseudomonadota</taxon>
        <taxon>Betaproteobacteria</taxon>
        <taxon>Burkholderiales</taxon>
        <taxon>Burkholderiaceae</taxon>
        <taxon>Caballeronia</taxon>
    </lineage>
</organism>
<dbReference type="Gene3D" id="3.30.70.270">
    <property type="match status" value="1"/>
</dbReference>
<evidence type="ECO:0000259" key="2">
    <source>
        <dbReference type="PROSITE" id="PS50883"/>
    </source>
</evidence>
<dbReference type="Gene3D" id="3.20.20.450">
    <property type="entry name" value="EAL domain"/>
    <property type="match status" value="1"/>
</dbReference>
<dbReference type="InterPro" id="IPR000160">
    <property type="entry name" value="GGDEF_dom"/>
</dbReference>
<evidence type="ECO:0000313" key="4">
    <source>
        <dbReference type="EMBL" id="KDR32019.1"/>
    </source>
</evidence>
<dbReference type="InterPro" id="IPR029787">
    <property type="entry name" value="Nucleotide_cyclase"/>
</dbReference>
<dbReference type="RefSeq" id="WP_008345467.1">
    <property type="nucleotide sequence ID" value="NZ_CP084288.1"/>
</dbReference>